<dbReference type="AlphaFoldDB" id="A0A4T0HK76"/>
<feature type="compositionally biased region" description="Basic and acidic residues" evidence="1">
    <location>
        <begin position="1"/>
        <end position="45"/>
    </location>
</feature>
<feature type="compositionally biased region" description="Basic residues" evidence="1">
    <location>
        <begin position="46"/>
        <end position="57"/>
    </location>
</feature>
<proteinExistence type="predicted"/>
<evidence type="ECO:0000313" key="4">
    <source>
        <dbReference type="Proteomes" id="UP000306954"/>
    </source>
</evidence>
<dbReference type="InterPro" id="IPR050923">
    <property type="entry name" value="Cell_Proc_Reg/RNA_Proc"/>
</dbReference>
<comment type="caution">
    <text evidence="3">The sequence shown here is derived from an EMBL/GenBank/DDBJ whole genome shotgun (WGS) entry which is preliminary data.</text>
</comment>
<dbReference type="PANTHER" id="PTHR23308">
    <property type="entry name" value="NUCLEAR INHIBITOR OF PROTEIN PHOSPHATASE-1"/>
    <property type="match status" value="1"/>
</dbReference>
<sequence length="224" mass="26079">MYDREYKRKDDKEEYERYQSNPRRRDERLYRRDSRQSDERKPFRDLHRRSRSPRPSRSKSPTRSPRRTPPEIKPDFSNSGLLAAESKTVNGVVLKYHEPVEAQKPGKGDDWRLFVFKGETQTDMLMLDKQSCYLFGKDANVADYPVAHPSISKQHAVIQYRAIRSKNEFGDVLEAVKPFVLDLESTNGTQVNGEEIPVSRYFEIISGDVIKFGLDDSDFVLIKS</sequence>
<dbReference type="Proteomes" id="UP000306954">
    <property type="component" value="Unassembled WGS sequence"/>
</dbReference>
<dbReference type="SUPFAM" id="SSF49879">
    <property type="entry name" value="SMAD/FHA domain"/>
    <property type="match status" value="1"/>
</dbReference>
<gene>
    <name evidence="3" type="ORF">E3P90_00575</name>
</gene>
<dbReference type="EMBL" id="SPOF01000004">
    <property type="protein sequence ID" value="TIB16408.1"/>
    <property type="molecule type" value="Genomic_DNA"/>
</dbReference>
<organism evidence="3 4">
    <name type="scientific">Wallemia ichthyophaga</name>
    <dbReference type="NCBI Taxonomy" id="245174"/>
    <lineage>
        <taxon>Eukaryota</taxon>
        <taxon>Fungi</taxon>
        <taxon>Dikarya</taxon>
        <taxon>Basidiomycota</taxon>
        <taxon>Wallemiomycotina</taxon>
        <taxon>Wallemiomycetes</taxon>
        <taxon>Wallemiales</taxon>
        <taxon>Wallemiaceae</taxon>
        <taxon>Wallemia</taxon>
    </lineage>
</organism>
<accession>A0A4T0HK76</accession>
<dbReference type="InterPro" id="IPR000253">
    <property type="entry name" value="FHA_dom"/>
</dbReference>
<dbReference type="SMART" id="SM00240">
    <property type="entry name" value="FHA"/>
    <property type="match status" value="1"/>
</dbReference>
<evidence type="ECO:0000313" key="3">
    <source>
        <dbReference type="EMBL" id="TIB16408.1"/>
    </source>
</evidence>
<dbReference type="Gene3D" id="2.60.200.20">
    <property type="match status" value="1"/>
</dbReference>
<evidence type="ECO:0000259" key="2">
    <source>
        <dbReference type="PROSITE" id="PS50006"/>
    </source>
</evidence>
<feature type="domain" description="FHA" evidence="2">
    <location>
        <begin position="133"/>
        <end position="196"/>
    </location>
</feature>
<dbReference type="Pfam" id="PF00498">
    <property type="entry name" value="FHA"/>
    <property type="match status" value="1"/>
</dbReference>
<evidence type="ECO:0000256" key="1">
    <source>
        <dbReference type="SAM" id="MobiDB-lite"/>
    </source>
</evidence>
<protein>
    <recommendedName>
        <fullName evidence="2">FHA domain-containing protein</fullName>
    </recommendedName>
</protein>
<reference evidence="3 4" key="1">
    <citation type="submission" date="2019-03" db="EMBL/GenBank/DDBJ databases">
        <title>Sequencing 23 genomes of Wallemia ichthyophaga.</title>
        <authorList>
            <person name="Gostincar C."/>
        </authorList>
    </citation>
    <scope>NUCLEOTIDE SEQUENCE [LARGE SCALE GENOMIC DNA]</scope>
    <source>
        <strain evidence="3 4">EXF-8621</strain>
    </source>
</reference>
<dbReference type="PROSITE" id="PS50006">
    <property type="entry name" value="FHA_DOMAIN"/>
    <property type="match status" value="1"/>
</dbReference>
<dbReference type="InterPro" id="IPR008984">
    <property type="entry name" value="SMAD_FHA_dom_sf"/>
</dbReference>
<name>A0A4T0HK76_WALIC</name>
<feature type="region of interest" description="Disordered" evidence="1">
    <location>
        <begin position="1"/>
        <end position="81"/>
    </location>
</feature>